<feature type="compositionally biased region" description="Basic and acidic residues" evidence="3">
    <location>
        <begin position="424"/>
        <end position="445"/>
    </location>
</feature>
<feature type="compositionally biased region" description="Low complexity" evidence="3">
    <location>
        <begin position="498"/>
        <end position="508"/>
    </location>
</feature>
<accession>A0AAD8YI90</accession>
<dbReference type="GO" id="GO:0000398">
    <property type="term" value="P:mRNA splicing, via spliceosome"/>
    <property type="evidence" value="ECO:0007669"/>
    <property type="project" value="InterPro"/>
</dbReference>
<dbReference type="PANTHER" id="PTHR15818">
    <property type="entry name" value="G PATCH AND KOW-CONTAINING"/>
    <property type="match status" value="1"/>
</dbReference>
<feature type="domain" description="G-patch" evidence="4">
    <location>
        <begin position="1069"/>
        <end position="1115"/>
    </location>
</feature>
<evidence type="ECO:0000313" key="6">
    <source>
        <dbReference type="Proteomes" id="UP001224775"/>
    </source>
</evidence>
<feature type="domain" description="G-patch" evidence="4">
    <location>
        <begin position="250"/>
        <end position="295"/>
    </location>
</feature>
<feature type="compositionally biased region" description="Low complexity" evidence="3">
    <location>
        <begin position="291"/>
        <end position="307"/>
    </location>
</feature>
<keyword evidence="2" id="KW-0539">Nucleus</keyword>
<proteinExistence type="predicted"/>
<dbReference type="EMBL" id="JATAAI010000003">
    <property type="protein sequence ID" value="KAK1747054.1"/>
    <property type="molecule type" value="Genomic_DNA"/>
</dbReference>
<dbReference type="InterPro" id="IPR045166">
    <property type="entry name" value="Spp2-like"/>
</dbReference>
<feature type="region of interest" description="Disordered" evidence="3">
    <location>
        <begin position="1107"/>
        <end position="1164"/>
    </location>
</feature>
<name>A0AAD8YI90_9STRA</name>
<feature type="region of interest" description="Disordered" evidence="3">
    <location>
        <begin position="184"/>
        <end position="204"/>
    </location>
</feature>
<dbReference type="Proteomes" id="UP001224775">
    <property type="component" value="Unassembled WGS sequence"/>
</dbReference>
<feature type="region of interest" description="Disordered" evidence="3">
    <location>
        <begin position="1239"/>
        <end position="1298"/>
    </location>
</feature>
<dbReference type="PANTHER" id="PTHR15818:SF2">
    <property type="entry name" value="G-PATCH DOMAIN AND KOW MOTIFS-CONTAINING PROTEIN"/>
    <property type="match status" value="1"/>
</dbReference>
<feature type="compositionally biased region" description="Low complexity" evidence="3">
    <location>
        <begin position="877"/>
        <end position="887"/>
    </location>
</feature>
<comment type="subcellular location">
    <subcellularLocation>
        <location evidence="1">Nucleus</location>
    </subcellularLocation>
</comment>
<feature type="compositionally biased region" description="Low complexity" evidence="3">
    <location>
        <begin position="1110"/>
        <end position="1127"/>
    </location>
</feature>
<feature type="compositionally biased region" description="Basic and acidic residues" evidence="3">
    <location>
        <begin position="139"/>
        <end position="149"/>
    </location>
</feature>
<protein>
    <submittedName>
        <fullName evidence="5">G-patch domain and KOW motifs-containing protein</fullName>
    </submittedName>
</protein>
<evidence type="ECO:0000259" key="4">
    <source>
        <dbReference type="SMART" id="SM00443"/>
    </source>
</evidence>
<feature type="compositionally biased region" description="Low complexity" evidence="3">
    <location>
        <begin position="20"/>
        <end position="40"/>
    </location>
</feature>
<feature type="region of interest" description="Disordered" evidence="3">
    <location>
        <begin position="416"/>
        <end position="508"/>
    </location>
</feature>
<keyword evidence="6" id="KW-1185">Reference proteome</keyword>
<feature type="compositionally biased region" description="Low complexity" evidence="3">
    <location>
        <begin position="58"/>
        <end position="69"/>
    </location>
</feature>
<evidence type="ECO:0000256" key="2">
    <source>
        <dbReference type="ARBA" id="ARBA00023242"/>
    </source>
</evidence>
<feature type="compositionally biased region" description="Basic and acidic residues" evidence="3">
    <location>
        <begin position="1274"/>
        <end position="1296"/>
    </location>
</feature>
<feature type="region of interest" description="Disordered" evidence="3">
    <location>
        <begin position="132"/>
        <end position="171"/>
    </location>
</feature>
<dbReference type="InterPro" id="IPR026822">
    <property type="entry name" value="Spp2/MOS2_G-patch"/>
</dbReference>
<feature type="compositionally biased region" description="Basic residues" evidence="3">
    <location>
        <begin position="454"/>
        <end position="497"/>
    </location>
</feature>
<dbReference type="InterPro" id="IPR000467">
    <property type="entry name" value="G_patch_dom"/>
</dbReference>
<feature type="region of interest" description="Disordered" evidence="3">
    <location>
        <begin position="951"/>
        <end position="990"/>
    </location>
</feature>
<evidence type="ECO:0000256" key="3">
    <source>
        <dbReference type="SAM" id="MobiDB-lite"/>
    </source>
</evidence>
<feature type="region of interest" description="Disordered" evidence="3">
    <location>
        <begin position="822"/>
        <end position="889"/>
    </location>
</feature>
<feature type="region of interest" description="Disordered" evidence="3">
    <location>
        <begin position="1"/>
        <end position="69"/>
    </location>
</feature>
<dbReference type="SMART" id="SM00443">
    <property type="entry name" value="G_patch"/>
    <property type="match status" value="2"/>
</dbReference>
<feature type="region of interest" description="Disordered" evidence="3">
    <location>
        <begin position="291"/>
        <end position="345"/>
    </location>
</feature>
<feature type="compositionally biased region" description="Low complexity" evidence="3">
    <location>
        <begin position="841"/>
        <end position="850"/>
    </location>
</feature>
<organism evidence="5 6">
    <name type="scientific">Skeletonema marinoi</name>
    <dbReference type="NCBI Taxonomy" id="267567"/>
    <lineage>
        <taxon>Eukaryota</taxon>
        <taxon>Sar</taxon>
        <taxon>Stramenopiles</taxon>
        <taxon>Ochrophyta</taxon>
        <taxon>Bacillariophyta</taxon>
        <taxon>Coscinodiscophyceae</taxon>
        <taxon>Thalassiosirophycidae</taxon>
        <taxon>Thalassiosirales</taxon>
        <taxon>Skeletonemataceae</taxon>
        <taxon>Skeletonema</taxon>
        <taxon>Skeletonema marinoi-dohrnii complex</taxon>
    </lineage>
</organism>
<feature type="compositionally biased region" description="Basic and acidic residues" evidence="3">
    <location>
        <begin position="958"/>
        <end position="968"/>
    </location>
</feature>
<dbReference type="GO" id="GO:0005681">
    <property type="term" value="C:spliceosomal complex"/>
    <property type="evidence" value="ECO:0007669"/>
    <property type="project" value="TreeGrafter"/>
</dbReference>
<dbReference type="Pfam" id="PF12656">
    <property type="entry name" value="G-patch_2"/>
    <property type="match status" value="2"/>
</dbReference>
<evidence type="ECO:0000256" key="1">
    <source>
        <dbReference type="ARBA" id="ARBA00004123"/>
    </source>
</evidence>
<reference evidence="5" key="1">
    <citation type="submission" date="2023-06" db="EMBL/GenBank/DDBJ databases">
        <title>Survivors Of The Sea: Transcriptome response of Skeletonema marinoi to long-term dormancy.</title>
        <authorList>
            <person name="Pinder M.I.M."/>
            <person name="Kourtchenko O."/>
            <person name="Robertson E.K."/>
            <person name="Larsson T."/>
            <person name="Maumus F."/>
            <person name="Osuna-Cruz C.M."/>
            <person name="Vancaester E."/>
            <person name="Stenow R."/>
            <person name="Vandepoele K."/>
            <person name="Ploug H."/>
            <person name="Bruchert V."/>
            <person name="Godhe A."/>
            <person name="Topel M."/>
        </authorList>
    </citation>
    <scope>NUCLEOTIDE SEQUENCE</scope>
    <source>
        <strain evidence="5">R05AC</strain>
    </source>
</reference>
<feature type="compositionally biased region" description="Basic and acidic residues" evidence="3">
    <location>
        <begin position="319"/>
        <end position="345"/>
    </location>
</feature>
<comment type="caution">
    <text evidence="5">The sequence shown here is derived from an EMBL/GenBank/DDBJ whole genome shotgun (WGS) entry which is preliminary data.</text>
</comment>
<dbReference type="Pfam" id="PF25088">
    <property type="entry name" value="GPKOW_C"/>
    <property type="match status" value="1"/>
</dbReference>
<dbReference type="GO" id="GO:0003676">
    <property type="term" value="F:nucleic acid binding"/>
    <property type="evidence" value="ECO:0007669"/>
    <property type="project" value="InterPro"/>
</dbReference>
<sequence length="1563" mass="172764">MSADNSSSNPNVDDTGGGATDATPAASTTTLESTTNTPQPRAKINISLGGKKKKKSTANKSSNSSNLLKDGKSSLLAEEYSTIAEEAEIISQKRKEEGTILVIPCAQGANEEEKRKHPLLASRLALLQKGTDDNTAYDKNNDGNAKDINDSPDATKANGGDEQTNDAANNDLEDEVVKQLIQSANETQNDREYDGNNTTTSGRGLVIAAPTKNNLITQQTTVINEDEQFHQELAHHASDVDPTSSVYANVAIGDFGSALLRGMGWKGGDNNNNRGNMKEEETIKARPHRLGLGAAPLPLPTTTMSGGSSKGGIHRRARRPEEVKRDEERQKQQEEAERRAAEKKRLDVQVTLQPGSVVHVRDDNNGTSKRARVVKTAGVPGLNRILVQMEGSTEDISVAKNSVKLCSWDELEQMPFQVTQSSKSTDRERTSKSNRYNDRHHGRESSDDDESRDRRRRSKKHKRKKRSYSRSRSRSRSRSPDHKKRHKQHVSHHKSSSHKSQSSDSQNQQHLNWLIPNIRVRLISKKIPAYYLQKGVVQDVTRTSQSSPKAVLLMDNGQVIDKVPERYLETALPKTGGKVIVLEGKHHWKKGRLLERSRDGAGVIQFTEDLEVVNISLDSIAEWSMFLPQTDATAAETQEAERARREGYSRVEQWANEAIPGEIRQGVTITVQEVQCGDPDCAPIDTAVAIMFPSGGRGMLGIPMESKEVTKEALLEVFPTEDVLHAWARGEEAEWPPMDDFDDDQDFERPRLRFEVGQRVACRVGPDPVTGWAPGRVIMLWYREPSWPANSWAPYKIELDDGRNIFAPGDVDQIILNGAAMSADNSSSNHPNVDDAGGGATDATPAASTTILGSTNTQPRAKINISLGGKKKKKSTSNKSTNSNNLLKDGKSSLLAEEYSTIAEEAEIISQKRKEEGTILVIPCAQGANEEEKRKHPLLASRLALLQKGTDDNTAYDKNNDGNAKDINDSPDATKANGGDEQTNDAANNDLEDEVVKQLIQSANETQNDREYDGNNTTPNGRGLVIAAPTKNNLITHQTSVINEDEQFHQELAHHASDVDPTSSVYANVAIGDFGSALLRGMGWKGGDNNNNNKGNKKEEETIKARPHRLGLGAAPLPLPSTTTSGGSSKGGIHRRARRPDEVKRDDERQRQQEEAERRAAEKKRLDVQVTLQPGSVVHLCDDSNNASKRAKVVKTAGVPGLNRILVQMEGSTEDISVAKNSVKLCSWDELERMPFQVTRASKSADRERTSKSSETEPHQNGSSSRRKRSRSYGSEEERRSRKDTSRHSKRSDRDTYYLQKGVVQDVTRTSQSSPKAVLLMDNGQVIDKVPERYLETALPKTGGKVIVLEGKHHWKKGRLLERSRDGVGVIQFSEDLEVTQEAERARREGYSRVEQWANEAIPGEIRQGVTITVQEVQCGDPDCAPIDTAVAIMFPSGGRGMLGIPMESKEVTKEALLEVFPTEDVLHAWARGEEAEWPPMDDFDDDQDFERPRLRFEVGQRVACRVGPDPVTGWAPGRVIMLWYREPSWPANSWAPYKIELDDGRNIFAPGDVDQIIRAVDN</sequence>
<feature type="compositionally biased region" description="Basic and acidic residues" evidence="3">
    <location>
        <begin position="1139"/>
        <end position="1164"/>
    </location>
</feature>
<evidence type="ECO:0000313" key="5">
    <source>
        <dbReference type="EMBL" id="KAK1747054.1"/>
    </source>
</evidence>
<gene>
    <name evidence="5" type="ORF">QTG54_002398</name>
</gene>
<feature type="compositionally biased region" description="Basic and acidic residues" evidence="3">
    <location>
        <begin position="1243"/>
        <end position="1258"/>
    </location>
</feature>
<feature type="compositionally biased region" description="Polar residues" evidence="3">
    <location>
        <begin position="1"/>
        <end position="12"/>
    </location>
</feature>